<protein>
    <submittedName>
        <fullName evidence="1">Uncharacterized protein</fullName>
    </submittedName>
</protein>
<dbReference type="EMBL" id="CP054706">
    <property type="protein sequence ID" value="QQK81386.1"/>
    <property type="molecule type" value="Genomic_DNA"/>
</dbReference>
<dbReference type="AlphaFoldDB" id="A0A7T6ZE56"/>
<gene>
    <name evidence="1" type="ORF">HUG20_16710</name>
</gene>
<evidence type="ECO:0000313" key="1">
    <source>
        <dbReference type="EMBL" id="QQK81386.1"/>
    </source>
</evidence>
<dbReference type="RefSeq" id="WP_200085815.1">
    <property type="nucleotide sequence ID" value="NZ_CP054706.1"/>
</dbReference>
<reference evidence="1 2" key="1">
    <citation type="submission" date="2020-06" db="EMBL/GenBank/DDBJ databases">
        <title>Genomic analysis of Salicibibacter sp. NKC21-4.</title>
        <authorList>
            <person name="Oh Y.J."/>
        </authorList>
    </citation>
    <scope>NUCLEOTIDE SEQUENCE [LARGE SCALE GENOMIC DNA]</scope>
    <source>
        <strain evidence="1 2">NKC21-4</strain>
    </source>
</reference>
<dbReference type="Proteomes" id="UP000595349">
    <property type="component" value="Chromosome"/>
</dbReference>
<sequence length="95" mass="10915">MPNPDERDQFALEQDLEQNGWTHLNVRKHGKHLVIYSVEDGEKVNRARLTKVTGQYYQLGMANHRGKWESTPFRGTMDEIVALLANDFAFAIAPM</sequence>
<evidence type="ECO:0000313" key="2">
    <source>
        <dbReference type="Proteomes" id="UP000595349"/>
    </source>
</evidence>
<organism evidence="1 2">
    <name type="scientific">Salicibibacter cibi</name>
    <dbReference type="NCBI Taxonomy" id="2743001"/>
    <lineage>
        <taxon>Bacteria</taxon>
        <taxon>Bacillati</taxon>
        <taxon>Bacillota</taxon>
        <taxon>Bacilli</taxon>
        <taxon>Bacillales</taxon>
        <taxon>Bacillaceae</taxon>
        <taxon>Salicibibacter</taxon>
    </lineage>
</organism>
<dbReference type="KEGG" id="scib:HUG20_16710"/>
<proteinExistence type="predicted"/>
<accession>A0A7T6ZE56</accession>
<keyword evidence="2" id="KW-1185">Reference proteome</keyword>
<name>A0A7T6ZE56_9BACI</name>